<evidence type="ECO:0000313" key="3">
    <source>
        <dbReference type="Proteomes" id="UP001552299"/>
    </source>
</evidence>
<sequence length="62" mass="7227">MIRKSIFLRELGSIPITLRYFPSDSWTRKIRRGNKSQCPPLPIDRIPTKPSHRPSARTRPKA</sequence>
<keyword evidence="3" id="KW-1185">Reference proteome</keyword>
<gene>
    <name evidence="2" type="ORF">M5K25_011829</name>
</gene>
<protein>
    <submittedName>
        <fullName evidence="2">Uncharacterized protein</fullName>
    </submittedName>
</protein>
<feature type="region of interest" description="Disordered" evidence="1">
    <location>
        <begin position="31"/>
        <end position="62"/>
    </location>
</feature>
<reference evidence="2 3" key="1">
    <citation type="journal article" date="2024" name="Plant Biotechnol. J.">
        <title>Dendrobium thyrsiflorum genome and its molecular insights into genes involved in important horticultural traits.</title>
        <authorList>
            <person name="Chen B."/>
            <person name="Wang J.Y."/>
            <person name="Zheng P.J."/>
            <person name="Li K.L."/>
            <person name="Liang Y.M."/>
            <person name="Chen X.F."/>
            <person name="Zhang C."/>
            <person name="Zhao X."/>
            <person name="He X."/>
            <person name="Zhang G.Q."/>
            <person name="Liu Z.J."/>
            <person name="Xu Q."/>
        </authorList>
    </citation>
    <scope>NUCLEOTIDE SEQUENCE [LARGE SCALE GENOMIC DNA]</scope>
    <source>
        <strain evidence="2">GZMU011</strain>
    </source>
</reference>
<feature type="compositionally biased region" description="Basic residues" evidence="1">
    <location>
        <begin position="50"/>
        <end position="62"/>
    </location>
</feature>
<dbReference type="Proteomes" id="UP001552299">
    <property type="component" value="Unassembled WGS sequence"/>
</dbReference>
<dbReference type="AlphaFoldDB" id="A0ABD0V3C3"/>
<accession>A0ABD0V3C3</accession>
<dbReference type="EMBL" id="JANQDX010000009">
    <property type="protein sequence ID" value="KAL0919714.1"/>
    <property type="molecule type" value="Genomic_DNA"/>
</dbReference>
<organism evidence="2 3">
    <name type="scientific">Dendrobium thyrsiflorum</name>
    <name type="common">Pinecone-like raceme dendrobium</name>
    <name type="synonym">Orchid</name>
    <dbReference type="NCBI Taxonomy" id="117978"/>
    <lineage>
        <taxon>Eukaryota</taxon>
        <taxon>Viridiplantae</taxon>
        <taxon>Streptophyta</taxon>
        <taxon>Embryophyta</taxon>
        <taxon>Tracheophyta</taxon>
        <taxon>Spermatophyta</taxon>
        <taxon>Magnoliopsida</taxon>
        <taxon>Liliopsida</taxon>
        <taxon>Asparagales</taxon>
        <taxon>Orchidaceae</taxon>
        <taxon>Epidendroideae</taxon>
        <taxon>Malaxideae</taxon>
        <taxon>Dendrobiinae</taxon>
        <taxon>Dendrobium</taxon>
    </lineage>
</organism>
<evidence type="ECO:0000313" key="2">
    <source>
        <dbReference type="EMBL" id="KAL0919714.1"/>
    </source>
</evidence>
<proteinExistence type="predicted"/>
<name>A0ABD0V3C3_DENTH</name>
<comment type="caution">
    <text evidence="2">The sequence shown here is derived from an EMBL/GenBank/DDBJ whole genome shotgun (WGS) entry which is preliminary data.</text>
</comment>
<evidence type="ECO:0000256" key="1">
    <source>
        <dbReference type="SAM" id="MobiDB-lite"/>
    </source>
</evidence>